<evidence type="ECO:0000259" key="8">
    <source>
        <dbReference type="Pfam" id="PF01402"/>
    </source>
</evidence>
<dbReference type="GO" id="GO:0003677">
    <property type="term" value="F:DNA binding"/>
    <property type="evidence" value="ECO:0007669"/>
    <property type="project" value="UniProtKB-KW"/>
</dbReference>
<dbReference type="InterPro" id="IPR045865">
    <property type="entry name" value="ACT-like_dom_sf"/>
</dbReference>
<dbReference type="PANTHER" id="PTHR34719">
    <property type="entry name" value="NICKEL-RESPONSIVE REGULATOR"/>
    <property type="match status" value="1"/>
</dbReference>
<dbReference type="NCBIfam" id="NF002815">
    <property type="entry name" value="PRK02967.1"/>
    <property type="match status" value="1"/>
</dbReference>
<dbReference type="Proteomes" id="UP000183085">
    <property type="component" value="Unassembled WGS sequence"/>
</dbReference>
<feature type="binding site" evidence="7">
    <location>
        <position position="97"/>
    </location>
    <ligand>
        <name>Ni(2+)</name>
        <dbReference type="ChEBI" id="CHEBI:49786"/>
    </ligand>
</feature>
<dbReference type="AlphaFoldDB" id="A0A1J5DPD1"/>
<dbReference type="InterPro" id="IPR014864">
    <property type="entry name" value="TF_NikR_Ni-bd_C"/>
</dbReference>
<dbReference type="SUPFAM" id="SSF55021">
    <property type="entry name" value="ACT-like"/>
    <property type="match status" value="1"/>
</dbReference>
<protein>
    <recommendedName>
        <fullName evidence="7">Putative nickel-responsive regulator</fullName>
    </recommendedName>
</protein>
<dbReference type="NCBIfam" id="NF001884">
    <property type="entry name" value="PRK00630.1"/>
    <property type="match status" value="1"/>
</dbReference>
<name>A0A1J5DPD1_9BACT</name>
<keyword evidence="4 7" id="KW-0805">Transcription regulation</keyword>
<evidence type="ECO:0000256" key="2">
    <source>
        <dbReference type="ARBA" id="ARBA00022596"/>
    </source>
</evidence>
<sequence length="138" mass="15969">MSNLVRFGISLDKELLDSFDNLINTQNYSNRSEAIRDLIRESLIREEWIQGEEIAGTITLVYDHHQRELANTLIDIQHDFHRLIIFTGHIHLDHHNCMEIVVVKGKPKEIEELSQQLKTKRGVKHCSLGMATTGKELK</sequence>
<dbReference type="CDD" id="cd22231">
    <property type="entry name" value="RHH_NikR_HicB-like"/>
    <property type="match status" value="1"/>
</dbReference>
<dbReference type="InterPro" id="IPR022988">
    <property type="entry name" value="Ni_resp_reg_NikR"/>
</dbReference>
<feature type="domain" description="Ribbon-helix-helix protein CopG" evidence="8">
    <location>
        <begin position="5"/>
        <end position="46"/>
    </location>
</feature>
<dbReference type="Pfam" id="PF01402">
    <property type="entry name" value="RHH_1"/>
    <property type="match status" value="1"/>
</dbReference>
<evidence type="ECO:0000259" key="9">
    <source>
        <dbReference type="Pfam" id="PF08753"/>
    </source>
</evidence>
<dbReference type="InterPro" id="IPR013321">
    <property type="entry name" value="Arc_rbn_hlx_hlx"/>
</dbReference>
<dbReference type="GO" id="GO:0003700">
    <property type="term" value="F:DNA-binding transcription factor activity"/>
    <property type="evidence" value="ECO:0007669"/>
    <property type="project" value="UniProtKB-UniRule"/>
</dbReference>
<evidence type="ECO:0000256" key="4">
    <source>
        <dbReference type="ARBA" id="ARBA00023015"/>
    </source>
</evidence>
<keyword evidence="3 7" id="KW-0479">Metal-binding</keyword>
<dbReference type="GO" id="GO:0016151">
    <property type="term" value="F:nickel cation binding"/>
    <property type="evidence" value="ECO:0007669"/>
    <property type="project" value="UniProtKB-UniRule"/>
</dbReference>
<dbReference type="InterPro" id="IPR002145">
    <property type="entry name" value="CopG"/>
</dbReference>
<dbReference type="Gene3D" id="3.30.70.1150">
    <property type="entry name" value="ACT-like. Chain A, domain 2"/>
    <property type="match status" value="1"/>
</dbReference>
<dbReference type="InterPro" id="IPR010985">
    <property type="entry name" value="Ribbon_hlx_hlx"/>
</dbReference>
<reference evidence="10 11" key="1">
    <citation type="journal article" date="2016" name="Environ. Microbiol.">
        <title>Genomic resolution of a cold subsurface aquifer community provides metabolic insights for novel microbes adapted to high CO concentrations.</title>
        <authorList>
            <person name="Probst A.J."/>
            <person name="Castelle C.J."/>
            <person name="Singh A."/>
            <person name="Brown C.T."/>
            <person name="Anantharaman K."/>
            <person name="Sharon I."/>
            <person name="Hug L.A."/>
            <person name="Burstein D."/>
            <person name="Emerson J.B."/>
            <person name="Thomas B.C."/>
            <person name="Banfield J.F."/>
        </authorList>
    </citation>
    <scope>NUCLEOTIDE SEQUENCE [LARGE SCALE GENOMIC DNA]</scope>
    <source>
        <strain evidence="10">CG2_30_40_21</strain>
    </source>
</reference>
<dbReference type="PANTHER" id="PTHR34719:SF2">
    <property type="entry name" value="NICKEL-RESPONSIVE REGULATOR"/>
    <property type="match status" value="1"/>
</dbReference>
<comment type="similarity">
    <text evidence="1 7">Belongs to the transcriptional regulatory CopG/NikR family.</text>
</comment>
<dbReference type="HAMAP" id="MF_00476">
    <property type="entry name" value="NikR"/>
    <property type="match status" value="1"/>
</dbReference>
<evidence type="ECO:0000256" key="5">
    <source>
        <dbReference type="ARBA" id="ARBA00023125"/>
    </source>
</evidence>
<dbReference type="InterPro" id="IPR027271">
    <property type="entry name" value="Acetolactate_synth/TF_NikR_C"/>
</dbReference>
<comment type="cofactor">
    <cofactor evidence="7">
        <name>Ni(2+)</name>
        <dbReference type="ChEBI" id="CHEBI:49786"/>
    </cofactor>
    <text evidence="7">Binds 1 nickel ion per subunit.</text>
</comment>
<evidence type="ECO:0000313" key="10">
    <source>
        <dbReference type="EMBL" id="OIP38057.1"/>
    </source>
</evidence>
<evidence type="ECO:0000256" key="1">
    <source>
        <dbReference type="ARBA" id="ARBA00008478"/>
    </source>
</evidence>
<accession>A0A1J5DPD1</accession>
<dbReference type="NCBIfam" id="NF002169">
    <property type="entry name" value="PRK01002.1"/>
    <property type="match status" value="1"/>
</dbReference>
<feature type="binding site" evidence="7">
    <location>
        <position position="89"/>
    </location>
    <ligand>
        <name>Ni(2+)</name>
        <dbReference type="ChEBI" id="CHEBI:49786"/>
    </ligand>
</feature>
<gene>
    <name evidence="10" type="ORF">AUJ95_07280</name>
</gene>
<dbReference type="GO" id="GO:0010045">
    <property type="term" value="P:response to nickel cation"/>
    <property type="evidence" value="ECO:0007669"/>
    <property type="project" value="InterPro"/>
</dbReference>
<keyword evidence="2 7" id="KW-0533">Nickel</keyword>
<dbReference type="Gene3D" id="1.10.1220.10">
    <property type="entry name" value="Met repressor-like"/>
    <property type="match status" value="1"/>
</dbReference>
<evidence type="ECO:0000256" key="7">
    <source>
        <dbReference type="HAMAP-Rule" id="MF_00476"/>
    </source>
</evidence>
<evidence type="ECO:0000313" key="11">
    <source>
        <dbReference type="Proteomes" id="UP000183085"/>
    </source>
</evidence>
<dbReference type="STRING" id="1817895.AUJ95_07280"/>
<dbReference type="Pfam" id="PF08753">
    <property type="entry name" value="NikR_C"/>
    <property type="match status" value="1"/>
</dbReference>
<feature type="binding site" evidence="7">
    <location>
        <position position="78"/>
    </location>
    <ligand>
        <name>Ni(2+)</name>
        <dbReference type="ChEBI" id="CHEBI:49786"/>
    </ligand>
</feature>
<proteinExistence type="inferred from homology"/>
<keyword evidence="6 7" id="KW-0804">Transcription</keyword>
<dbReference type="NCBIfam" id="NF003381">
    <property type="entry name" value="PRK04460.1"/>
    <property type="match status" value="1"/>
</dbReference>
<dbReference type="SUPFAM" id="SSF47598">
    <property type="entry name" value="Ribbon-helix-helix"/>
    <property type="match status" value="1"/>
</dbReference>
<dbReference type="EMBL" id="MNYI01000189">
    <property type="protein sequence ID" value="OIP38057.1"/>
    <property type="molecule type" value="Genomic_DNA"/>
</dbReference>
<evidence type="ECO:0000256" key="3">
    <source>
        <dbReference type="ARBA" id="ARBA00022723"/>
    </source>
</evidence>
<organism evidence="10 11">
    <name type="scientific">Candidatus Desantisbacteria bacterium CG2_30_40_21</name>
    <dbReference type="NCBI Taxonomy" id="1817895"/>
    <lineage>
        <taxon>Bacteria</taxon>
        <taxon>Candidatus Desantisiibacteriota</taxon>
    </lineage>
</organism>
<keyword evidence="5 7" id="KW-0238">DNA-binding</keyword>
<dbReference type="InterPro" id="IPR050192">
    <property type="entry name" value="CopG/NikR_regulator"/>
</dbReference>
<comment type="caution">
    <text evidence="10">The sequence shown here is derived from an EMBL/GenBank/DDBJ whole genome shotgun (WGS) entry which is preliminary data.</text>
</comment>
<evidence type="ECO:0000256" key="6">
    <source>
        <dbReference type="ARBA" id="ARBA00023163"/>
    </source>
</evidence>
<feature type="binding site" evidence="7">
    <location>
        <position position="91"/>
    </location>
    <ligand>
        <name>Ni(2+)</name>
        <dbReference type="ChEBI" id="CHEBI:49786"/>
    </ligand>
</feature>
<feature type="domain" description="Transcription factor NikR nickel binding C-terminal" evidence="9">
    <location>
        <begin position="55"/>
        <end position="130"/>
    </location>
</feature>
<comment type="function">
    <text evidence="7">Transcriptional regulator.</text>
</comment>